<sequence>MSSEKLQKVLARAGLGSRRAMEAAIEAGRVEVNQRTARLGDRVEPSDRIRVDGRPLSQRRTAPAQRRVIAYHKPTGELVSRHDPEGRRCVFDRLPRLEQGRWIAIGRLDINTSGLLLLTTDGELASRLMHPRYRLLRDYAVRIFGAVEPSTIDRLMSGIELEDGRAAFESIQALESREAANQWFRVRLREGRNRLVRRLWESQGVRVSRLMRVQYGPIELPAGLREGQTDWLSAGQVRHLAGLVGLERDETARSPGRGRPAGGGPRRRPAPRHRG</sequence>
<name>A0ABV3TBQ5_9GAMM</name>
<comment type="caution">
    <text evidence="10">The sequence shown here is derived from an EMBL/GenBank/DDBJ whole genome shotgun (WGS) entry which is preliminary data.</text>
</comment>
<organism evidence="10 11">
    <name type="scientific">Spiribacter pallidus</name>
    <dbReference type="NCBI Taxonomy" id="1987936"/>
    <lineage>
        <taxon>Bacteria</taxon>
        <taxon>Pseudomonadati</taxon>
        <taxon>Pseudomonadota</taxon>
        <taxon>Gammaproteobacteria</taxon>
        <taxon>Chromatiales</taxon>
        <taxon>Ectothiorhodospiraceae</taxon>
        <taxon>Spiribacter</taxon>
    </lineage>
</organism>
<evidence type="ECO:0000259" key="9">
    <source>
        <dbReference type="SMART" id="SM00363"/>
    </source>
</evidence>
<dbReference type="InterPro" id="IPR042092">
    <property type="entry name" value="PsdUridine_s_RsuA/RluB/E/F_cat"/>
</dbReference>
<evidence type="ECO:0000256" key="1">
    <source>
        <dbReference type="ARBA" id="ARBA00008348"/>
    </source>
</evidence>
<dbReference type="NCBIfam" id="NF007976">
    <property type="entry name" value="PRK10700.1"/>
    <property type="match status" value="1"/>
</dbReference>
<protein>
    <recommendedName>
        <fullName evidence="7">Pseudouridine synthase</fullName>
        <ecNumber evidence="7">5.4.99.-</ecNumber>
    </recommendedName>
</protein>
<accession>A0ABV3TBQ5</accession>
<dbReference type="RefSeq" id="WP_367958708.1">
    <property type="nucleotide sequence ID" value="NZ_JBAKFK010000002.1"/>
</dbReference>
<feature type="domain" description="RNA-binding S4" evidence="9">
    <location>
        <begin position="4"/>
        <end position="60"/>
    </location>
</feature>
<dbReference type="Gene3D" id="3.10.290.10">
    <property type="entry name" value="RNA-binding S4 domain"/>
    <property type="match status" value="1"/>
</dbReference>
<feature type="compositionally biased region" description="Basic residues" evidence="8">
    <location>
        <begin position="265"/>
        <end position="275"/>
    </location>
</feature>
<dbReference type="Pfam" id="PF01479">
    <property type="entry name" value="S4"/>
    <property type="match status" value="1"/>
</dbReference>
<evidence type="ECO:0000256" key="2">
    <source>
        <dbReference type="ARBA" id="ARBA00022884"/>
    </source>
</evidence>
<evidence type="ECO:0000256" key="5">
    <source>
        <dbReference type="ARBA" id="ARBA00037383"/>
    </source>
</evidence>
<dbReference type="InterPro" id="IPR020103">
    <property type="entry name" value="PsdUridine_synth_cat_dom_sf"/>
</dbReference>
<dbReference type="EMBL" id="JBAKFM010000002">
    <property type="protein sequence ID" value="MEX0469063.1"/>
    <property type="molecule type" value="Genomic_DNA"/>
</dbReference>
<comment type="catalytic activity">
    <reaction evidence="4">
        <text>uridine(2605) in 23S rRNA = pseudouridine(2605) in 23S rRNA</text>
        <dbReference type="Rhea" id="RHEA:42520"/>
        <dbReference type="Rhea" id="RHEA-COMP:10095"/>
        <dbReference type="Rhea" id="RHEA-COMP:10096"/>
        <dbReference type="ChEBI" id="CHEBI:65314"/>
        <dbReference type="ChEBI" id="CHEBI:65315"/>
        <dbReference type="EC" id="5.4.99.22"/>
    </reaction>
</comment>
<evidence type="ECO:0000313" key="11">
    <source>
        <dbReference type="Proteomes" id="UP001556709"/>
    </source>
</evidence>
<dbReference type="PROSITE" id="PS50889">
    <property type="entry name" value="S4"/>
    <property type="match status" value="1"/>
</dbReference>
<comment type="similarity">
    <text evidence="1 7">Belongs to the pseudouridine synthase RsuA family.</text>
</comment>
<dbReference type="InterPro" id="IPR050343">
    <property type="entry name" value="RsuA_PseudoU_synthase"/>
</dbReference>
<dbReference type="InterPro" id="IPR018496">
    <property type="entry name" value="PsdUridine_synth_RsuA/RluB_CS"/>
</dbReference>
<dbReference type="InterPro" id="IPR020094">
    <property type="entry name" value="TruA/RsuA/RluB/E/F_N"/>
</dbReference>
<keyword evidence="2 6" id="KW-0694">RNA-binding</keyword>
<evidence type="ECO:0000256" key="3">
    <source>
        <dbReference type="ARBA" id="ARBA00023235"/>
    </source>
</evidence>
<evidence type="ECO:0000313" key="10">
    <source>
        <dbReference type="EMBL" id="MEX0469063.1"/>
    </source>
</evidence>
<proteinExistence type="inferred from homology"/>
<dbReference type="EC" id="5.4.99.-" evidence="7"/>
<dbReference type="InterPro" id="IPR000748">
    <property type="entry name" value="PsdUridine_synth_RsuA/RluB/E/F"/>
</dbReference>
<comment type="function">
    <text evidence="5">Responsible for synthesis of pseudouridine from uracil-2605 in 23S ribosomal RNA.</text>
</comment>
<dbReference type="InterPro" id="IPR006145">
    <property type="entry name" value="PsdUridine_synth_RsuA/RluA"/>
</dbReference>
<evidence type="ECO:0000256" key="4">
    <source>
        <dbReference type="ARBA" id="ARBA00036944"/>
    </source>
</evidence>
<dbReference type="NCBIfam" id="TIGR00093">
    <property type="entry name" value="pseudouridine synthase"/>
    <property type="match status" value="1"/>
</dbReference>
<dbReference type="CDD" id="cd00165">
    <property type="entry name" value="S4"/>
    <property type="match status" value="1"/>
</dbReference>
<reference evidence="10 11" key="1">
    <citation type="submission" date="2024-02" db="EMBL/GenBank/DDBJ databases">
        <title>New especies of Spiribacter isolated from saline water.</title>
        <authorList>
            <person name="Leon M.J."/>
            <person name="De La Haba R."/>
            <person name="Sanchez-Porro C."/>
            <person name="Ventosa A."/>
        </authorList>
    </citation>
    <scope>NUCLEOTIDE SEQUENCE [LARGE SCALE GENOMIC DNA]</scope>
    <source>
        <strain evidence="11">ag22IC6-390</strain>
    </source>
</reference>
<dbReference type="PANTHER" id="PTHR47683">
    <property type="entry name" value="PSEUDOURIDINE SYNTHASE FAMILY PROTEIN-RELATED"/>
    <property type="match status" value="1"/>
</dbReference>
<evidence type="ECO:0000256" key="7">
    <source>
        <dbReference type="RuleBase" id="RU003887"/>
    </source>
</evidence>
<keyword evidence="3 7" id="KW-0413">Isomerase</keyword>
<gene>
    <name evidence="10" type="ORF">V6X73_04920</name>
</gene>
<dbReference type="PROSITE" id="PS01149">
    <property type="entry name" value="PSI_RSU"/>
    <property type="match status" value="1"/>
</dbReference>
<evidence type="ECO:0000256" key="6">
    <source>
        <dbReference type="PROSITE-ProRule" id="PRU00182"/>
    </source>
</evidence>
<feature type="region of interest" description="Disordered" evidence="8">
    <location>
        <begin position="245"/>
        <end position="275"/>
    </location>
</feature>
<dbReference type="SUPFAM" id="SSF55174">
    <property type="entry name" value="Alpha-L RNA-binding motif"/>
    <property type="match status" value="1"/>
</dbReference>
<dbReference type="Proteomes" id="UP001556709">
    <property type="component" value="Unassembled WGS sequence"/>
</dbReference>
<dbReference type="InterPro" id="IPR036986">
    <property type="entry name" value="S4_RNA-bd_sf"/>
</dbReference>
<evidence type="ECO:0000256" key="8">
    <source>
        <dbReference type="SAM" id="MobiDB-lite"/>
    </source>
</evidence>
<dbReference type="SMART" id="SM00363">
    <property type="entry name" value="S4"/>
    <property type="match status" value="1"/>
</dbReference>
<dbReference type="Pfam" id="PF00849">
    <property type="entry name" value="PseudoU_synth_2"/>
    <property type="match status" value="1"/>
</dbReference>
<dbReference type="PANTHER" id="PTHR47683:SF3">
    <property type="entry name" value="RIBOSOMAL LARGE SUBUNIT PSEUDOURIDINE SYNTHASE B"/>
    <property type="match status" value="1"/>
</dbReference>
<dbReference type="InterPro" id="IPR002942">
    <property type="entry name" value="S4_RNA-bd"/>
</dbReference>
<dbReference type="SUPFAM" id="SSF55120">
    <property type="entry name" value="Pseudouridine synthase"/>
    <property type="match status" value="1"/>
</dbReference>
<keyword evidence="11" id="KW-1185">Reference proteome</keyword>
<dbReference type="Gene3D" id="3.30.70.580">
    <property type="entry name" value="Pseudouridine synthase I, catalytic domain, N-terminal subdomain"/>
    <property type="match status" value="1"/>
</dbReference>
<dbReference type="Gene3D" id="3.30.70.1560">
    <property type="entry name" value="Alpha-L RNA-binding motif"/>
    <property type="match status" value="1"/>
</dbReference>